<name>A0A210Q1H9_MIZYE</name>
<dbReference type="Proteomes" id="UP000242188">
    <property type="component" value="Unassembled WGS sequence"/>
</dbReference>
<feature type="compositionally biased region" description="Polar residues" evidence="1">
    <location>
        <begin position="356"/>
        <end position="368"/>
    </location>
</feature>
<reference evidence="2 3" key="1">
    <citation type="journal article" date="2017" name="Nat. Ecol. Evol.">
        <title>Scallop genome provides insights into evolution of bilaterian karyotype and development.</title>
        <authorList>
            <person name="Wang S."/>
            <person name="Zhang J."/>
            <person name="Jiao W."/>
            <person name="Li J."/>
            <person name="Xun X."/>
            <person name="Sun Y."/>
            <person name="Guo X."/>
            <person name="Huan P."/>
            <person name="Dong B."/>
            <person name="Zhang L."/>
            <person name="Hu X."/>
            <person name="Sun X."/>
            <person name="Wang J."/>
            <person name="Zhao C."/>
            <person name="Wang Y."/>
            <person name="Wang D."/>
            <person name="Huang X."/>
            <person name="Wang R."/>
            <person name="Lv J."/>
            <person name="Li Y."/>
            <person name="Zhang Z."/>
            <person name="Liu B."/>
            <person name="Lu W."/>
            <person name="Hui Y."/>
            <person name="Liang J."/>
            <person name="Zhou Z."/>
            <person name="Hou R."/>
            <person name="Li X."/>
            <person name="Liu Y."/>
            <person name="Li H."/>
            <person name="Ning X."/>
            <person name="Lin Y."/>
            <person name="Zhao L."/>
            <person name="Xing Q."/>
            <person name="Dou J."/>
            <person name="Li Y."/>
            <person name="Mao J."/>
            <person name="Guo H."/>
            <person name="Dou H."/>
            <person name="Li T."/>
            <person name="Mu C."/>
            <person name="Jiang W."/>
            <person name="Fu Q."/>
            <person name="Fu X."/>
            <person name="Miao Y."/>
            <person name="Liu J."/>
            <person name="Yu Q."/>
            <person name="Li R."/>
            <person name="Liao H."/>
            <person name="Li X."/>
            <person name="Kong Y."/>
            <person name="Jiang Z."/>
            <person name="Chourrout D."/>
            <person name="Li R."/>
            <person name="Bao Z."/>
        </authorList>
    </citation>
    <scope>NUCLEOTIDE SEQUENCE [LARGE SCALE GENOMIC DNA]</scope>
    <source>
        <strain evidence="2 3">PY_sf001</strain>
    </source>
</reference>
<gene>
    <name evidence="2" type="ORF">KP79_PYT19779</name>
</gene>
<evidence type="ECO:0000256" key="1">
    <source>
        <dbReference type="SAM" id="MobiDB-lite"/>
    </source>
</evidence>
<evidence type="ECO:0000313" key="3">
    <source>
        <dbReference type="Proteomes" id="UP000242188"/>
    </source>
</evidence>
<keyword evidence="3" id="KW-1185">Reference proteome</keyword>
<sequence length="368" mass="41365">MRIGSPSCSHDKMSSGRHVKLPALRIPSEPPKFKFRKRKITVKPIGDRGPPPSITSCDKIVDQEPQVEPQVVPEDKLQVDQLTHQHERYLPPIHKEPIDSKIPGLYGAYYSQCVCEKKSNPDPLNAAPPDINGAVGKMSATELLGGKFEQPVKYKHFAYGGNDWLHLLVTGQLPPEVLQAFMSKFCRAGKTLKAHGPQADKYFYYQGGRQRTKPLWEPKQMKLQQVYSQFDRKQLEASCRQKKNMLKLSKKAELMAKHNETVLLKKVDRMDSRLKSYLDKMDKNISKAHTDKNSNGNMANSFCKNDSVSHSCDTNLKSSYPKNPDMVKLPAVIAWVKTALSNLLSENNLDSDSSSTGNQAAEETNNSE</sequence>
<dbReference type="AlphaFoldDB" id="A0A210Q1H9"/>
<feature type="region of interest" description="Disordered" evidence="1">
    <location>
        <begin position="346"/>
        <end position="368"/>
    </location>
</feature>
<feature type="compositionally biased region" description="Low complexity" evidence="1">
    <location>
        <begin position="346"/>
        <end position="355"/>
    </location>
</feature>
<comment type="caution">
    <text evidence="2">The sequence shown here is derived from an EMBL/GenBank/DDBJ whole genome shotgun (WGS) entry which is preliminary data.</text>
</comment>
<proteinExistence type="predicted"/>
<protein>
    <submittedName>
        <fullName evidence="2">Uncharacterized protein</fullName>
    </submittedName>
</protein>
<organism evidence="2 3">
    <name type="scientific">Mizuhopecten yessoensis</name>
    <name type="common">Japanese scallop</name>
    <name type="synonym">Patinopecten yessoensis</name>
    <dbReference type="NCBI Taxonomy" id="6573"/>
    <lineage>
        <taxon>Eukaryota</taxon>
        <taxon>Metazoa</taxon>
        <taxon>Spiralia</taxon>
        <taxon>Lophotrochozoa</taxon>
        <taxon>Mollusca</taxon>
        <taxon>Bivalvia</taxon>
        <taxon>Autobranchia</taxon>
        <taxon>Pteriomorphia</taxon>
        <taxon>Pectinida</taxon>
        <taxon>Pectinoidea</taxon>
        <taxon>Pectinidae</taxon>
        <taxon>Mizuhopecten</taxon>
    </lineage>
</organism>
<evidence type="ECO:0000313" key="2">
    <source>
        <dbReference type="EMBL" id="OWF42598.1"/>
    </source>
</evidence>
<dbReference type="EMBL" id="NEDP02005245">
    <property type="protein sequence ID" value="OWF42598.1"/>
    <property type="molecule type" value="Genomic_DNA"/>
</dbReference>
<accession>A0A210Q1H9</accession>
<dbReference type="OrthoDB" id="10348017at2759"/>
<feature type="region of interest" description="Disordered" evidence="1">
    <location>
        <begin position="1"/>
        <end position="21"/>
    </location>
</feature>